<dbReference type="GO" id="GO:0005886">
    <property type="term" value="C:plasma membrane"/>
    <property type="evidence" value="ECO:0007669"/>
    <property type="project" value="UniProtKB-SubCell"/>
</dbReference>
<dbReference type="OrthoDB" id="43518at2157"/>
<dbReference type="InterPro" id="IPR013099">
    <property type="entry name" value="K_chnl_dom"/>
</dbReference>
<dbReference type="GeneID" id="55821129"/>
<dbReference type="GO" id="GO:0008324">
    <property type="term" value="F:monoatomic cation transmembrane transporter activity"/>
    <property type="evidence" value="ECO:0007669"/>
    <property type="project" value="InterPro"/>
</dbReference>
<evidence type="ECO:0000313" key="5">
    <source>
        <dbReference type="EMBL" id="QLC49756.1"/>
    </source>
</evidence>
<dbReference type="InterPro" id="IPR003148">
    <property type="entry name" value="RCK_N"/>
</dbReference>
<dbReference type="SUPFAM" id="SSF81324">
    <property type="entry name" value="Voltage-gated potassium channels"/>
    <property type="match status" value="1"/>
</dbReference>
<name>A0A7D5EDX1_9EURY</name>
<gene>
    <name evidence="5" type="ORF">HWN40_05600</name>
</gene>
<dbReference type="PROSITE" id="PS51202">
    <property type="entry name" value="RCK_C"/>
    <property type="match status" value="1"/>
</dbReference>
<keyword evidence="2" id="KW-0472">Membrane</keyword>
<proteinExistence type="predicted"/>
<feature type="domain" description="RCK N-terminal" evidence="3">
    <location>
        <begin position="115"/>
        <end position="230"/>
    </location>
</feature>
<feature type="transmembrane region" description="Helical" evidence="2">
    <location>
        <begin position="72"/>
        <end position="98"/>
    </location>
</feature>
<dbReference type="Gene3D" id="3.40.50.720">
    <property type="entry name" value="NAD(P)-binding Rossmann-like Domain"/>
    <property type="match status" value="1"/>
</dbReference>
<keyword evidence="6" id="KW-1185">Reference proteome</keyword>
<sequence>MRDSHLLHKTIIKSILFAFAVIFTYIFIFIQIVQYEQSYEYANFFDGLYWVVSTVTTVGYGDIVLESTLGKMFSVFVQLSGIPLVFGLLFTAVIIPWFEKNMRSGLPTKASRNLKEHIIICGYNKLVETLMEELNEDDIPYVLIEEDEELIEDLLKRNIHTILGIPSEEETLKNANIGTASFVIANRSDEMNANIVLTARKLSDLNIIAIVEDSSNKKYLKYAGATSVVSPKELYGRYIGRKAADPFVKRLTGATEFFEGISIVEFPIYPKSPLIGKTMRNAAIREKTGVNVVGMWKGGSLSFHLRPEDIIRDNSVLLAIGTTDQLSELRKLTQRLE</sequence>
<dbReference type="EMBL" id="CP058215">
    <property type="protein sequence ID" value="QLC49756.1"/>
    <property type="molecule type" value="Genomic_DNA"/>
</dbReference>
<feature type="domain" description="RCK C-terminal" evidence="4">
    <location>
        <begin position="251"/>
        <end position="335"/>
    </location>
</feature>
<dbReference type="InterPro" id="IPR036291">
    <property type="entry name" value="NAD(P)-bd_dom_sf"/>
</dbReference>
<evidence type="ECO:0000259" key="3">
    <source>
        <dbReference type="PROSITE" id="PS51201"/>
    </source>
</evidence>
<protein>
    <submittedName>
        <fullName evidence="5">NAD-binding protein</fullName>
    </submittedName>
</protein>
<dbReference type="InterPro" id="IPR006037">
    <property type="entry name" value="RCK_C"/>
</dbReference>
<dbReference type="RefSeq" id="WP_176964812.1">
    <property type="nucleotide sequence ID" value="NZ_CP058215.1"/>
</dbReference>
<dbReference type="Gene3D" id="1.10.287.70">
    <property type="match status" value="1"/>
</dbReference>
<dbReference type="Pfam" id="PF07885">
    <property type="entry name" value="Ion_trans_2"/>
    <property type="match status" value="1"/>
</dbReference>
<dbReference type="Proteomes" id="UP000509594">
    <property type="component" value="Chromosome"/>
</dbReference>
<dbReference type="SUPFAM" id="SSF51735">
    <property type="entry name" value="NAD(P)-binding Rossmann-fold domains"/>
    <property type="match status" value="1"/>
</dbReference>
<dbReference type="Pfam" id="PF02080">
    <property type="entry name" value="TrkA_C"/>
    <property type="match status" value="1"/>
</dbReference>
<accession>A0A7D5EDX1</accession>
<reference evidence="5 6" key="1">
    <citation type="submission" date="2020-06" db="EMBL/GenBank/DDBJ databases">
        <title>Methanolobus halotolerans sp. nov., isolated from a saline lake Tus in Siberia.</title>
        <authorList>
            <person name="Shen Y."/>
            <person name="Chen S.-C."/>
            <person name="Lai M.-C."/>
            <person name="Huang H.-H."/>
            <person name="Chiu H.-H."/>
            <person name="Tang S.-L."/>
            <person name="Rogozin D.Y."/>
            <person name="Degermendzhy A.G."/>
        </authorList>
    </citation>
    <scope>NUCLEOTIDE SEQUENCE [LARGE SCALE GENOMIC DNA]</scope>
    <source>
        <strain evidence="5 6">DSM 21339</strain>
    </source>
</reference>
<dbReference type="InterPro" id="IPR036721">
    <property type="entry name" value="RCK_C_sf"/>
</dbReference>
<feature type="transmembrane region" description="Helical" evidence="2">
    <location>
        <begin position="12"/>
        <end position="35"/>
    </location>
</feature>
<evidence type="ECO:0000256" key="1">
    <source>
        <dbReference type="ARBA" id="ARBA00004651"/>
    </source>
</evidence>
<dbReference type="InterPro" id="IPR050721">
    <property type="entry name" value="Trk_Ktr_HKT_K-transport"/>
</dbReference>
<evidence type="ECO:0000259" key="4">
    <source>
        <dbReference type="PROSITE" id="PS51202"/>
    </source>
</evidence>
<evidence type="ECO:0000313" key="6">
    <source>
        <dbReference type="Proteomes" id="UP000509594"/>
    </source>
</evidence>
<feature type="transmembrane region" description="Helical" evidence="2">
    <location>
        <begin position="47"/>
        <end position="65"/>
    </location>
</feature>
<dbReference type="PANTHER" id="PTHR43833:SF13">
    <property type="entry name" value="POTASSIUM CHANNEL PROTEIN 2-RELATED"/>
    <property type="match status" value="1"/>
</dbReference>
<dbReference type="GO" id="GO:0006813">
    <property type="term" value="P:potassium ion transport"/>
    <property type="evidence" value="ECO:0007669"/>
    <property type="project" value="InterPro"/>
</dbReference>
<dbReference type="PANTHER" id="PTHR43833">
    <property type="entry name" value="POTASSIUM CHANNEL PROTEIN 2-RELATED-RELATED"/>
    <property type="match status" value="1"/>
</dbReference>
<dbReference type="Gene3D" id="3.30.70.1450">
    <property type="entry name" value="Regulator of K+ conductance, C-terminal domain"/>
    <property type="match status" value="1"/>
</dbReference>
<dbReference type="SUPFAM" id="SSF116726">
    <property type="entry name" value="TrkA C-terminal domain-like"/>
    <property type="match status" value="1"/>
</dbReference>
<dbReference type="AlphaFoldDB" id="A0A7D5EDX1"/>
<dbReference type="KEGG" id="mzi:HWN40_05600"/>
<organism evidence="5 6">
    <name type="scientific">Methanolobus zinderi</name>
    <dbReference type="NCBI Taxonomy" id="536044"/>
    <lineage>
        <taxon>Archaea</taxon>
        <taxon>Methanobacteriati</taxon>
        <taxon>Methanobacteriota</taxon>
        <taxon>Stenosarchaea group</taxon>
        <taxon>Methanomicrobia</taxon>
        <taxon>Methanosarcinales</taxon>
        <taxon>Methanosarcinaceae</taxon>
        <taxon>Methanolobus</taxon>
    </lineage>
</organism>
<keyword evidence="2" id="KW-1133">Transmembrane helix</keyword>
<evidence type="ECO:0000256" key="2">
    <source>
        <dbReference type="SAM" id="Phobius"/>
    </source>
</evidence>
<comment type="subcellular location">
    <subcellularLocation>
        <location evidence="1">Cell membrane</location>
        <topology evidence="1">Multi-pass membrane protein</topology>
    </subcellularLocation>
</comment>
<keyword evidence="2" id="KW-0812">Transmembrane</keyword>
<dbReference type="PROSITE" id="PS51201">
    <property type="entry name" value="RCK_N"/>
    <property type="match status" value="1"/>
</dbReference>
<dbReference type="Pfam" id="PF02254">
    <property type="entry name" value="TrkA_N"/>
    <property type="match status" value="1"/>
</dbReference>